<name>A0ABS3VT46_MICEH</name>
<evidence type="ECO:0008006" key="4">
    <source>
        <dbReference type="Google" id="ProtNLM"/>
    </source>
</evidence>
<feature type="region of interest" description="Disordered" evidence="1">
    <location>
        <begin position="277"/>
        <end position="301"/>
    </location>
</feature>
<feature type="compositionally biased region" description="Low complexity" evidence="1">
    <location>
        <begin position="285"/>
        <end position="301"/>
    </location>
</feature>
<evidence type="ECO:0000313" key="2">
    <source>
        <dbReference type="EMBL" id="MBO4207722.1"/>
    </source>
</evidence>
<reference evidence="2 3" key="1">
    <citation type="submission" date="2019-12" db="EMBL/GenBank/DDBJ databases">
        <title>Whole genome sequencing of endophytic Actinobacterium Micromonospora sp. MPMI6T.</title>
        <authorList>
            <person name="Evv R."/>
            <person name="Podile A.R."/>
        </authorList>
    </citation>
    <scope>NUCLEOTIDE SEQUENCE [LARGE SCALE GENOMIC DNA]</scope>
    <source>
        <strain evidence="2 3">MPMI6</strain>
    </source>
</reference>
<protein>
    <recommendedName>
        <fullName evidence="4">Glycosyl transferase family 2</fullName>
    </recommendedName>
</protein>
<organism evidence="2 3">
    <name type="scientific">Micromonospora echinofusca</name>
    <dbReference type="NCBI Taxonomy" id="47858"/>
    <lineage>
        <taxon>Bacteria</taxon>
        <taxon>Bacillati</taxon>
        <taxon>Actinomycetota</taxon>
        <taxon>Actinomycetes</taxon>
        <taxon>Micromonosporales</taxon>
        <taxon>Micromonosporaceae</taxon>
        <taxon>Micromonospora</taxon>
    </lineage>
</organism>
<dbReference type="Proteomes" id="UP000823521">
    <property type="component" value="Unassembled WGS sequence"/>
</dbReference>
<comment type="caution">
    <text evidence="2">The sequence shown here is derived from an EMBL/GenBank/DDBJ whole genome shotgun (WGS) entry which is preliminary data.</text>
</comment>
<evidence type="ECO:0000313" key="3">
    <source>
        <dbReference type="Proteomes" id="UP000823521"/>
    </source>
</evidence>
<gene>
    <name evidence="2" type="ORF">GSF22_17180</name>
</gene>
<accession>A0ABS3VT46</accession>
<evidence type="ECO:0000256" key="1">
    <source>
        <dbReference type="SAM" id="MobiDB-lite"/>
    </source>
</evidence>
<sequence>MPIPPLIAVIGPVEPDLLTTFVGHYRAHGVQQFLLAFHFPDHLGTDERVQLLDTCGALDISPALVTVGPWHEHTNTRLRDELRDLAGPGWHLLADADEFHTYPNGLTDTLNEAASAGIGTVGGLMLDRIAIDGQLLPWTPRQGLDRAYPLGGFLTHYLLRGDPRKIVLAHSTVPVASGNHRAPGHRPANRPPVVVHHFKWRHGVDTYLQQRVTHLAEGSWHSSSPALLRESRRLLDHLARHGGHIAVDSPALRLRPVTLDALPDWWAQEAAHIIDTWRPPSQNEPTGTVSSPSPSGTSNRA</sequence>
<proteinExistence type="predicted"/>
<keyword evidence="3" id="KW-1185">Reference proteome</keyword>
<dbReference type="RefSeq" id="WP_208814620.1">
    <property type="nucleotide sequence ID" value="NZ_WVUH01000141.1"/>
</dbReference>
<dbReference type="EMBL" id="WVUH01000141">
    <property type="protein sequence ID" value="MBO4207722.1"/>
    <property type="molecule type" value="Genomic_DNA"/>
</dbReference>